<sequence length="132" mass="15183">MIKAPGKTNGYYIQDIETNAKYKLSRGKGRINFPKEVRELIYDTAKGKCALCGRKITYENMTLDHIVPLAMNGADDVSNLQCTCEACNLFKGSVLPDDFMERITEIFLYQMDKKQSKRLLWKIVHKLLNKMV</sequence>
<dbReference type="CDD" id="cd00085">
    <property type="entry name" value="HNHc"/>
    <property type="match status" value="1"/>
</dbReference>
<reference evidence="2 3" key="1">
    <citation type="submission" date="2018-08" db="EMBL/GenBank/DDBJ databases">
        <title>A genome reference for cultivated species of the human gut microbiota.</title>
        <authorList>
            <person name="Zou Y."/>
            <person name="Xue W."/>
            <person name="Luo G."/>
        </authorList>
    </citation>
    <scope>NUCLEOTIDE SEQUENCE [LARGE SCALE GENOMIC DNA]</scope>
    <source>
        <strain evidence="2 3">AM32-2AC</strain>
    </source>
</reference>
<dbReference type="Proteomes" id="UP000284794">
    <property type="component" value="Unassembled WGS sequence"/>
</dbReference>
<keyword evidence="2" id="KW-0255">Endonuclease</keyword>
<dbReference type="Gene3D" id="1.10.30.50">
    <property type="match status" value="1"/>
</dbReference>
<dbReference type="Pfam" id="PF14279">
    <property type="entry name" value="HNH_5"/>
    <property type="match status" value="1"/>
</dbReference>
<gene>
    <name evidence="2" type="ORF">DW811_05190</name>
</gene>
<dbReference type="SMART" id="SM00507">
    <property type="entry name" value="HNHc"/>
    <property type="match status" value="1"/>
</dbReference>
<organism evidence="2 3">
    <name type="scientific">Lachnospira eligens</name>
    <dbReference type="NCBI Taxonomy" id="39485"/>
    <lineage>
        <taxon>Bacteria</taxon>
        <taxon>Bacillati</taxon>
        <taxon>Bacillota</taxon>
        <taxon>Clostridia</taxon>
        <taxon>Lachnospirales</taxon>
        <taxon>Lachnospiraceae</taxon>
        <taxon>Lachnospira</taxon>
    </lineage>
</organism>
<accession>A0A414DGX5</accession>
<keyword evidence="2" id="KW-0540">Nuclease</keyword>
<name>A0A414DGX5_9FIRM</name>
<evidence type="ECO:0000259" key="1">
    <source>
        <dbReference type="SMART" id="SM00507"/>
    </source>
</evidence>
<evidence type="ECO:0000313" key="2">
    <source>
        <dbReference type="EMBL" id="RHD09937.1"/>
    </source>
</evidence>
<evidence type="ECO:0000313" key="3">
    <source>
        <dbReference type="Proteomes" id="UP000284794"/>
    </source>
</evidence>
<dbReference type="GO" id="GO:0004519">
    <property type="term" value="F:endonuclease activity"/>
    <property type="evidence" value="ECO:0007669"/>
    <property type="project" value="UniProtKB-KW"/>
</dbReference>
<feature type="domain" description="HNH nuclease" evidence="1">
    <location>
        <begin position="36"/>
        <end position="89"/>
    </location>
</feature>
<keyword evidence="2" id="KW-0378">Hydrolase</keyword>
<proteinExistence type="predicted"/>
<dbReference type="AlphaFoldDB" id="A0A414DGX5"/>
<dbReference type="InterPro" id="IPR029471">
    <property type="entry name" value="HNH_5"/>
</dbReference>
<comment type="caution">
    <text evidence="2">The sequence shown here is derived from an EMBL/GenBank/DDBJ whole genome shotgun (WGS) entry which is preliminary data.</text>
</comment>
<protein>
    <submittedName>
        <fullName evidence="2">HNH endonuclease</fullName>
    </submittedName>
</protein>
<dbReference type="InterPro" id="IPR003615">
    <property type="entry name" value="HNH_nuc"/>
</dbReference>
<dbReference type="EMBL" id="QSIS01000004">
    <property type="protein sequence ID" value="RHD09937.1"/>
    <property type="molecule type" value="Genomic_DNA"/>
</dbReference>